<comment type="caution">
    <text evidence="1">The sequence shown here is derived from an EMBL/GenBank/DDBJ whole genome shotgun (WGS) entry which is preliminary data.</text>
</comment>
<organism evidence="1 2">
    <name type="scientific">Nocardioides marmoribigeumensis</name>
    <dbReference type="NCBI Taxonomy" id="433649"/>
    <lineage>
        <taxon>Bacteria</taxon>
        <taxon>Bacillati</taxon>
        <taxon>Actinomycetota</taxon>
        <taxon>Actinomycetes</taxon>
        <taxon>Propionibacteriales</taxon>
        <taxon>Nocardioidaceae</taxon>
        <taxon>Nocardioides</taxon>
    </lineage>
</organism>
<dbReference type="InterPro" id="IPR046658">
    <property type="entry name" value="DUF6767"/>
</dbReference>
<dbReference type="RefSeq" id="WP_310301156.1">
    <property type="nucleotide sequence ID" value="NZ_BAAAPS010000008.1"/>
</dbReference>
<sequence>MGRPDPRCPLRFGEACTLCVPGATGPQDCQTVALVMADPDLRAELTRLREEWARDAT</sequence>
<protein>
    <submittedName>
        <fullName evidence="1">Uncharacterized protein</fullName>
    </submittedName>
</protein>
<dbReference type="Proteomes" id="UP001183648">
    <property type="component" value="Unassembled WGS sequence"/>
</dbReference>
<reference evidence="1 2" key="1">
    <citation type="submission" date="2023-07" db="EMBL/GenBank/DDBJ databases">
        <title>Sequencing the genomes of 1000 actinobacteria strains.</title>
        <authorList>
            <person name="Klenk H.-P."/>
        </authorList>
    </citation>
    <scope>NUCLEOTIDE SEQUENCE [LARGE SCALE GENOMIC DNA]</scope>
    <source>
        <strain evidence="1 2">DSM 19426</strain>
    </source>
</reference>
<evidence type="ECO:0000313" key="2">
    <source>
        <dbReference type="Proteomes" id="UP001183648"/>
    </source>
</evidence>
<proteinExistence type="predicted"/>
<dbReference type="EMBL" id="JAVDYG010000001">
    <property type="protein sequence ID" value="MDR7362105.1"/>
    <property type="molecule type" value="Genomic_DNA"/>
</dbReference>
<accession>A0ABU2BU07</accession>
<name>A0ABU2BU07_9ACTN</name>
<keyword evidence="2" id="KW-1185">Reference proteome</keyword>
<evidence type="ECO:0000313" key="1">
    <source>
        <dbReference type="EMBL" id="MDR7362105.1"/>
    </source>
</evidence>
<dbReference type="Pfam" id="PF20555">
    <property type="entry name" value="DUF6767"/>
    <property type="match status" value="1"/>
</dbReference>
<gene>
    <name evidence="1" type="ORF">J2S63_001658</name>
</gene>